<name>A0A3A6PAG4_9BACL</name>
<gene>
    <name evidence="2" type="ORF">D3P09_26995</name>
</gene>
<protein>
    <submittedName>
        <fullName evidence="2">DUF3221 domain-containing protein</fullName>
    </submittedName>
</protein>
<keyword evidence="1" id="KW-0732">Signal</keyword>
<dbReference type="Pfam" id="PF11518">
    <property type="entry name" value="DUF3221"/>
    <property type="match status" value="1"/>
</dbReference>
<accession>A0A3A6PAG4</accession>
<reference evidence="2 3" key="1">
    <citation type="submission" date="2018-09" db="EMBL/GenBank/DDBJ databases">
        <title>Paenibacillus aracenensis nov. sp. isolated from a cave in southern Spain.</title>
        <authorList>
            <person name="Jurado V."/>
            <person name="Gutierrez-Patricio S."/>
            <person name="Gonzalez-Pimentel J.L."/>
            <person name="Miller A.Z."/>
            <person name="Laiz L."/>
            <person name="Saiz-Jimenez C."/>
        </authorList>
    </citation>
    <scope>NUCLEOTIDE SEQUENCE [LARGE SCALE GENOMIC DNA]</scope>
    <source>
        <strain evidence="2 3">JCM 19203</strain>
    </source>
</reference>
<proteinExistence type="predicted"/>
<feature type="chain" id="PRO_5038764127" evidence="1">
    <location>
        <begin position="26"/>
        <end position="125"/>
    </location>
</feature>
<dbReference type="EMBL" id="QXQB01000010">
    <property type="protein sequence ID" value="RJX36710.1"/>
    <property type="molecule type" value="Genomic_DNA"/>
</dbReference>
<dbReference type="Proteomes" id="UP000267798">
    <property type="component" value="Unassembled WGS sequence"/>
</dbReference>
<evidence type="ECO:0000256" key="1">
    <source>
        <dbReference type="SAM" id="SignalP"/>
    </source>
</evidence>
<evidence type="ECO:0000313" key="2">
    <source>
        <dbReference type="EMBL" id="RJX36710.1"/>
    </source>
</evidence>
<feature type="signal peptide" evidence="1">
    <location>
        <begin position="1"/>
        <end position="25"/>
    </location>
</feature>
<dbReference type="AlphaFoldDB" id="A0A3A6PAG4"/>
<organism evidence="2 3">
    <name type="scientific">Paenibacillus pinisoli</name>
    <dbReference type="NCBI Taxonomy" id="1276110"/>
    <lineage>
        <taxon>Bacteria</taxon>
        <taxon>Bacillati</taxon>
        <taxon>Bacillota</taxon>
        <taxon>Bacilli</taxon>
        <taxon>Bacillales</taxon>
        <taxon>Paenibacillaceae</taxon>
        <taxon>Paenibacillus</taxon>
    </lineage>
</organism>
<keyword evidence="3" id="KW-1185">Reference proteome</keyword>
<comment type="caution">
    <text evidence="2">The sequence shown here is derived from an EMBL/GenBank/DDBJ whole genome shotgun (WGS) entry which is preliminary data.</text>
</comment>
<dbReference type="PROSITE" id="PS51257">
    <property type="entry name" value="PROKAR_LIPOPROTEIN"/>
    <property type="match status" value="1"/>
</dbReference>
<sequence>MPMKLKAMLAIWCLAAVVILSGCGAGEKPEAAWDYKSGRVIAIQNNQLLVIQSKDVAEIELKPELKSVDEILAVLRPQAIWLTVTDETDITGVEVGDDVFVEIEGEVAESYPAQAKAGKITKVQA</sequence>
<evidence type="ECO:0000313" key="3">
    <source>
        <dbReference type="Proteomes" id="UP000267798"/>
    </source>
</evidence>
<dbReference type="OrthoDB" id="2625519at2"/>
<dbReference type="InterPro" id="IPR021598">
    <property type="entry name" value="DUF3221"/>
</dbReference>